<evidence type="ECO:0000256" key="4">
    <source>
        <dbReference type="ARBA" id="ARBA00022691"/>
    </source>
</evidence>
<dbReference type="InterPro" id="IPR012327">
    <property type="entry name" value="MeTrfase_D12"/>
</dbReference>
<organism evidence="6 7">
    <name type="scientific">Thalassotalea insulae</name>
    <dbReference type="NCBI Taxonomy" id="2056778"/>
    <lineage>
        <taxon>Bacteria</taxon>
        <taxon>Pseudomonadati</taxon>
        <taxon>Pseudomonadota</taxon>
        <taxon>Gammaproteobacteria</taxon>
        <taxon>Alteromonadales</taxon>
        <taxon>Colwelliaceae</taxon>
        <taxon>Thalassotalea</taxon>
    </lineage>
</organism>
<keyword evidence="4" id="KW-0949">S-adenosyl-L-methionine</keyword>
<dbReference type="PROSITE" id="PS00092">
    <property type="entry name" value="N6_MTASE"/>
    <property type="match status" value="1"/>
</dbReference>
<keyword evidence="6" id="KW-0540">Nuclease</keyword>
<evidence type="ECO:0000313" key="7">
    <source>
        <dbReference type="Proteomes" id="UP001157186"/>
    </source>
</evidence>
<dbReference type="InterPro" id="IPR002052">
    <property type="entry name" value="DNA_methylase_N6_adenine_CS"/>
</dbReference>
<dbReference type="GO" id="GO:0004519">
    <property type="term" value="F:endonuclease activity"/>
    <property type="evidence" value="ECO:0007669"/>
    <property type="project" value="UniProtKB-KW"/>
</dbReference>
<dbReference type="EMBL" id="BSST01000001">
    <property type="protein sequence ID" value="GLX77714.1"/>
    <property type="molecule type" value="Genomic_DNA"/>
</dbReference>
<dbReference type="Proteomes" id="UP001157186">
    <property type="component" value="Unassembled WGS sequence"/>
</dbReference>
<reference evidence="6 7" key="1">
    <citation type="submission" date="2023-03" db="EMBL/GenBank/DDBJ databases">
        <title>Draft genome sequence of Thalassotalea insulae KCTC 62186T.</title>
        <authorList>
            <person name="Sawabe T."/>
        </authorList>
    </citation>
    <scope>NUCLEOTIDE SEQUENCE [LARGE SCALE GENOMIC DNA]</scope>
    <source>
        <strain evidence="6 7">KCTC 62186</strain>
    </source>
</reference>
<dbReference type="Gene3D" id="3.40.50.150">
    <property type="entry name" value="Vaccinia Virus protein VP39"/>
    <property type="match status" value="1"/>
</dbReference>
<name>A0ABQ6GQ15_9GAMM</name>
<gene>
    <name evidence="6" type="ORF">tinsulaeT_10540</name>
</gene>
<protein>
    <recommendedName>
        <fullName evidence="1">site-specific DNA-methyltransferase (adenine-specific)</fullName>
        <ecNumber evidence="1">2.1.1.72</ecNumber>
    </recommendedName>
</protein>
<dbReference type="InterPro" id="IPR029063">
    <property type="entry name" value="SAM-dependent_MTases_sf"/>
</dbReference>
<evidence type="ECO:0000313" key="6">
    <source>
        <dbReference type="EMBL" id="GLX77714.1"/>
    </source>
</evidence>
<sequence>MAIEFLGHKNNLLDFIFGVIEKENIPTDGSFIDLFSGTGCVSAAAMKVGFEVKANDMLGMCNRFAEAALLNKETPNFKSVLPEITGNSNTACESSPFELVIEYLNALPPTEGYIWSNYSPASLHKTEHERMYFTESNAGKIDAIREKIKSWKYSLTKAEESLLIVSLMKAANRVANTAGTYGCYLKKWKKRALNQLKLETIEVVTSDKEHQTYNEDANELIKKISGTVVYADPPYTKRQYAAYYHILETIALGDEPNITGSTGLRSWQDLSSDYCYKRKAPDALRDLLSEAKCDHFLLSYNEDGQIPHEIILEILSKYGSVTTHEKSYKRYKSSSISHKGNTLVERLYHLKMNKN</sequence>
<evidence type="ECO:0000256" key="1">
    <source>
        <dbReference type="ARBA" id="ARBA00011900"/>
    </source>
</evidence>
<dbReference type="Pfam" id="PF02086">
    <property type="entry name" value="MethyltransfD12"/>
    <property type="match status" value="1"/>
</dbReference>
<evidence type="ECO:0000256" key="5">
    <source>
        <dbReference type="ARBA" id="ARBA00047942"/>
    </source>
</evidence>
<comment type="catalytic activity">
    <reaction evidence="5">
        <text>a 2'-deoxyadenosine in DNA + S-adenosyl-L-methionine = an N(6)-methyl-2'-deoxyadenosine in DNA + S-adenosyl-L-homocysteine + H(+)</text>
        <dbReference type="Rhea" id="RHEA:15197"/>
        <dbReference type="Rhea" id="RHEA-COMP:12418"/>
        <dbReference type="Rhea" id="RHEA-COMP:12419"/>
        <dbReference type="ChEBI" id="CHEBI:15378"/>
        <dbReference type="ChEBI" id="CHEBI:57856"/>
        <dbReference type="ChEBI" id="CHEBI:59789"/>
        <dbReference type="ChEBI" id="CHEBI:90615"/>
        <dbReference type="ChEBI" id="CHEBI:90616"/>
        <dbReference type="EC" id="2.1.1.72"/>
    </reaction>
</comment>
<dbReference type="SUPFAM" id="SSF53335">
    <property type="entry name" value="S-adenosyl-L-methionine-dependent methyltransferases"/>
    <property type="match status" value="1"/>
</dbReference>
<keyword evidence="6" id="KW-0378">Hydrolase</keyword>
<evidence type="ECO:0000256" key="3">
    <source>
        <dbReference type="ARBA" id="ARBA00022679"/>
    </source>
</evidence>
<proteinExistence type="predicted"/>
<dbReference type="EC" id="2.1.1.72" evidence="1"/>
<comment type="caution">
    <text evidence="6">The sequence shown here is derived from an EMBL/GenBank/DDBJ whole genome shotgun (WGS) entry which is preliminary data.</text>
</comment>
<keyword evidence="6" id="KW-0255">Endonuclease</keyword>
<keyword evidence="3" id="KW-0808">Transferase</keyword>
<dbReference type="PRINTS" id="PR00505">
    <property type="entry name" value="D12N6MTFRASE"/>
</dbReference>
<keyword evidence="7" id="KW-1185">Reference proteome</keyword>
<accession>A0ABQ6GQ15</accession>
<keyword evidence="2" id="KW-0489">Methyltransferase</keyword>
<evidence type="ECO:0000256" key="2">
    <source>
        <dbReference type="ARBA" id="ARBA00022603"/>
    </source>
</evidence>
<dbReference type="RefSeq" id="WP_284243604.1">
    <property type="nucleotide sequence ID" value="NZ_BSST01000001.1"/>
</dbReference>